<dbReference type="PANTHER" id="PTHR43820">
    <property type="entry name" value="HIGH-AFFINITY BRANCHED-CHAIN AMINO ACID TRANSPORT ATP-BINDING PROTEIN LIVF"/>
    <property type="match status" value="1"/>
</dbReference>
<evidence type="ECO:0000313" key="7">
    <source>
        <dbReference type="EMBL" id="AEH50730.1"/>
    </source>
</evidence>
<dbReference type="RefSeq" id="WP_013931953.1">
    <property type="nucleotide sequence ID" value="NC_015707.1"/>
</dbReference>
<feature type="domain" description="ABC transporter" evidence="6">
    <location>
        <begin position="6"/>
        <end position="238"/>
    </location>
</feature>
<evidence type="ECO:0000256" key="1">
    <source>
        <dbReference type="ARBA" id="ARBA00005417"/>
    </source>
</evidence>
<sequence>MTDVVLSVEDLNVHYGSIHAVKGISFQVKRGEIVTLIGSNGAGKSSTLNAIMNIVPKSKGKVVFNGIDITNLPTNEIVKLGLTLVPEGRKIFPNLTVYENLMMGCYARKDKNKIREDLDWVLNLFPRLKERLKQLGGTLSGGEQQMLALARGLMSRPKVLMMDEPSLGLAPLLVAEVFQVIQQIRNEGVTILLVEQNAFAALKICDYGYVLETGRITLQDKGENLIKNEDVAKAYLGIS</sequence>
<evidence type="ECO:0000256" key="5">
    <source>
        <dbReference type="ARBA" id="ARBA00022970"/>
    </source>
</evidence>
<dbReference type="PROSITE" id="PS50893">
    <property type="entry name" value="ABC_TRANSPORTER_2"/>
    <property type="match status" value="1"/>
</dbReference>
<dbReference type="PIRSF" id="PIRSF039137">
    <property type="entry name" value="ABC_branched_ATPase"/>
    <property type="match status" value="1"/>
</dbReference>
<dbReference type="OrthoDB" id="9776369at2"/>
<dbReference type="InterPro" id="IPR030660">
    <property type="entry name" value="ABC_branched_ATPase_LivF/BraG"/>
</dbReference>
<dbReference type="InterPro" id="IPR017871">
    <property type="entry name" value="ABC_transporter-like_CS"/>
</dbReference>
<dbReference type="InterPro" id="IPR003593">
    <property type="entry name" value="AAA+_ATPase"/>
</dbReference>
<accession>F7YXT6</accession>
<dbReference type="eggNOG" id="COG0410">
    <property type="taxonomic scope" value="Bacteria"/>
</dbReference>
<comment type="similarity">
    <text evidence="1">Belongs to the ABC transporter superfamily.</text>
</comment>
<dbReference type="KEGG" id="tta:Theth_0643"/>
<dbReference type="Gene3D" id="3.40.50.300">
    <property type="entry name" value="P-loop containing nucleotide triphosphate hydrolases"/>
    <property type="match status" value="1"/>
</dbReference>
<evidence type="ECO:0000259" key="6">
    <source>
        <dbReference type="PROSITE" id="PS50893"/>
    </source>
</evidence>
<protein>
    <submittedName>
        <fullName evidence="7">Amino acid/amide ABC transporter ATP-binding protein 2, HAAT family</fullName>
    </submittedName>
</protein>
<name>F7YXT6_9THEM</name>
<dbReference type="PATRIC" id="fig|688269.3.peg.666"/>
<dbReference type="GO" id="GO:0015658">
    <property type="term" value="F:branched-chain amino acid transmembrane transporter activity"/>
    <property type="evidence" value="ECO:0007669"/>
    <property type="project" value="InterPro"/>
</dbReference>
<dbReference type="PANTHER" id="PTHR43820:SF4">
    <property type="entry name" value="HIGH-AFFINITY BRANCHED-CHAIN AMINO ACID TRANSPORT ATP-BINDING PROTEIN LIVF"/>
    <property type="match status" value="1"/>
</dbReference>
<keyword evidence="5" id="KW-0029">Amino-acid transport</keyword>
<proteinExistence type="inferred from homology"/>
<dbReference type="Proteomes" id="UP000006804">
    <property type="component" value="Chromosome"/>
</dbReference>
<keyword evidence="4 7" id="KW-0067">ATP-binding</keyword>
<dbReference type="CDD" id="cd03224">
    <property type="entry name" value="ABC_TM1139_LivF_branched"/>
    <property type="match status" value="1"/>
</dbReference>
<gene>
    <name evidence="7" type="ORF">Theth_0643</name>
</gene>
<keyword evidence="8" id="KW-1185">Reference proteome</keyword>
<dbReference type="PROSITE" id="PS00211">
    <property type="entry name" value="ABC_TRANSPORTER_1"/>
    <property type="match status" value="1"/>
</dbReference>
<dbReference type="Pfam" id="PF00005">
    <property type="entry name" value="ABC_tran"/>
    <property type="match status" value="1"/>
</dbReference>
<evidence type="ECO:0000256" key="4">
    <source>
        <dbReference type="ARBA" id="ARBA00022840"/>
    </source>
</evidence>
<dbReference type="InterPro" id="IPR003439">
    <property type="entry name" value="ABC_transporter-like_ATP-bd"/>
</dbReference>
<evidence type="ECO:0000256" key="3">
    <source>
        <dbReference type="ARBA" id="ARBA00022741"/>
    </source>
</evidence>
<dbReference type="InterPro" id="IPR052156">
    <property type="entry name" value="BCAA_Transport_ATP-bd_LivF"/>
</dbReference>
<dbReference type="InterPro" id="IPR027417">
    <property type="entry name" value="P-loop_NTPase"/>
</dbReference>
<dbReference type="SMART" id="SM00382">
    <property type="entry name" value="AAA"/>
    <property type="match status" value="1"/>
</dbReference>
<keyword evidence="3" id="KW-0547">Nucleotide-binding</keyword>
<keyword evidence="2" id="KW-0813">Transport</keyword>
<evidence type="ECO:0000256" key="2">
    <source>
        <dbReference type="ARBA" id="ARBA00022448"/>
    </source>
</evidence>
<reference evidence="7 8" key="1">
    <citation type="submission" date="2010-11" db="EMBL/GenBank/DDBJ databases">
        <title>The complete genome of Thermotoga thermarum DSM 5069.</title>
        <authorList>
            <consortium name="US DOE Joint Genome Institute (JGI-PGF)"/>
            <person name="Lucas S."/>
            <person name="Copeland A."/>
            <person name="Lapidus A."/>
            <person name="Bruce D."/>
            <person name="Goodwin L."/>
            <person name="Pitluck S."/>
            <person name="Kyrpides N."/>
            <person name="Mavromatis K."/>
            <person name="Ivanova N."/>
            <person name="Zeytun A."/>
            <person name="Brettin T."/>
            <person name="Detter J.C."/>
            <person name="Tapia R."/>
            <person name="Han C."/>
            <person name="Land M."/>
            <person name="Hauser L."/>
            <person name="Markowitz V."/>
            <person name="Cheng J.-F."/>
            <person name="Hugenholtz P."/>
            <person name="Woyke T."/>
            <person name="Wu D."/>
            <person name="Spring S."/>
            <person name="Schroeder M."/>
            <person name="Brambilla E."/>
            <person name="Klenk H.-P."/>
            <person name="Eisen J.A."/>
        </authorList>
    </citation>
    <scope>NUCLEOTIDE SEQUENCE [LARGE SCALE GENOMIC DNA]</scope>
    <source>
        <strain evidence="7 8">DSM 5069</strain>
    </source>
</reference>
<dbReference type="AlphaFoldDB" id="F7YXT6"/>
<evidence type="ECO:0000313" key="8">
    <source>
        <dbReference type="Proteomes" id="UP000006804"/>
    </source>
</evidence>
<dbReference type="STRING" id="688269.Theth_0643"/>
<dbReference type="HOGENOM" id="CLU_000604_1_2_0"/>
<dbReference type="GO" id="GO:0015807">
    <property type="term" value="P:L-amino acid transport"/>
    <property type="evidence" value="ECO:0007669"/>
    <property type="project" value="TreeGrafter"/>
</dbReference>
<dbReference type="SUPFAM" id="SSF52540">
    <property type="entry name" value="P-loop containing nucleoside triphosphate hydrolases"/>
    <property type="match status" value="1"/>
</dbReference>
<dbReference type="GO" id="GO:0005524">
    <property type="term" value="F:ATP binding"/>
    <property type="evidence" value="ECO:0007669"/>
    <property type="project" value="UniProtKB-KW"/>
</dbReference>
<organism evidence="7 8">
    <name type="scientific">Pseudothermotoga thermarum DSM 5069</name>
    <dbReference type="NCBI Taxonomy" id="688269"/>
    <lineage>
        <taxon>Bacteria</taxon>
        <taxon>Thermotogati</taxon>
        <taxon>Thermotogota</taxon>
        <taxon>Thermotogae</taxon>
        <taxon>Thermotogales</taxon>
        <taxon>Thermotogaceae</taxon>
        <taxon>Pseudothermotoga</taxon>
    </lineage>
</organism>
<dbReference type="EMBL" id="CP002351">
    <property type="protein sequence ID" value="AEH50730.1"/>
    <property type="molecule type" value="Genomic_DNA"/>
</dbReference>
<dbReference type="GO" id="GO:0016887">
    <property type="term" value="F:ATP hydrolysis activity"/>
    <property type="evidence" value="ECO:0007669"/>
    <property type="project" value="InterPro"/>
</dbReference>